<evidence type="ECO:0000256" key="5">
    <source>
        <dbReference type="SAM" id="Phobius"/>
    </source>
</evidence>
<dbReference type="AlphaFoldDB" id="A0AAD5U188"/>
<feature type="transmembrane region" description="Helical" evidence="5">
    <location>
        <begin position="175"/>
        <end position="195"/>
    </location>
</feature>
<evidence type="ECO:0000256" key="4">
    <source>
        <dbReference type="ARBA" id="ARBA00023136"/>
    </source>
</evidence>
<dbReference type="InterPro" id="IPR037185">
    <property type="entry name" value="EmrE-like"/>
</dbReference>
<evidence type="ECO:0000256" key="1">
    <source>
        <dbReference type="ARBA" id="ARBA00004141"/>
    </source>
</evidence>
<dbReference type="EMBL" id="JADGJW010000273">
    <property type="protein sequence ID" value="KAJ3220795.1"/>
    <property type="molecule type" value="Genomic_DNA"/>
</dbReference>
<comment type="subcellular location">
    <subcellularLocation>
        <location evidence="1">Membrane</location>
        <topology evidence="1">Multi-pass membrane protein</topology>
    </subcellularLocation>
</comment>
<proteinExistence type="predicted"/>
<organism evidence="6 7">
    <name type="scientific">Clydaea vesicula</name>
    <dbReference type="NCBI Taxonomy" id="447962"/>
    <lineage>
        <taxon>Eukaryota</taxon>
        <taxon>Fungi</taxon>
        <taxon>Fungi incertae sedis</taxon>
        <taxon>Chytridiomycota</taxon>
        <taxon>Chytridiomycota incertae sedis</taxon>
        <taxon>Chytridiomycetes</taxon>
        <taxon>Lobulomycetales</taxon>
        <taxon>Lobulomycetaceae</taxon>
        <taxon>Clydaea</taxon>
    </lineage>
</organism>
<name>A0AAD5U188_9FUNG</name>
<dbReference type="PANTHER" id="PTHR10231">
    <property type="entry name" value="NUCLEOTIDE-SUGAR TRANSMEMBRANE TRANSPORTER"/>
    <property type="match status" value="1"/>
</dbReference>
<dbReference type="Proteomes" id="UP001211065">
    <property type="component" value="Unassembled WGS sequence"/>
</dbReference>
<dbReference type="InterPro" id="IPR007271">
    <property type="entry name" value="Nuc_sug_transpt"/>
</dbReference>
<dbReference type="SUPFAM" id="SSF103481">
    <property type="entry name" value="Multidrug resistance efflux transporter EmrE"/>
    <property type="match status" value="1"/>
</dbReference>
<dbReference type="PIRSF" id="PIRSF005799">
    <property type="entry name" value="UDP-gal_transpt"/>
    <property type="match status" value="1"/>
</dbReference>
<dbReference type="NCBIfam" id="TIGR00803">
    <property type="entry name" value="nst"/>
    <property type="match status" value="1"/>
</dbReference>
<dbReference type="GO" id="GO:0015165">
    <property type="term" value="F:pyrimidine nucleotide-sugar transmembrane transporter activity"/>
    <property type="evidence" value="ECO:0007669"/>
    <property type="project" value="InterPro"/>
</dbReference>
<dbReference type="Pfam" id="PF04142">
    <property type="entry name" value="Nuc_sug_transp"/>
    <property type="match status" value="1"/>
</dbReference>
<evidence type="ECO:0000313" key="6">
    <source>
        <dbReference type="EMBL" id="KAJ3220795.1"/>
    </source>
</evidence>
<protein>
    <submittedName>
        <fullName evidence="6">Uncharacterized protein</fullName>
    </submittedName>
</protein>
<dbReference type="GO" id="GO:0000139">
    <property type="term" value="C:Golgi membrane"/>
    <property type="evidence" value="ECO:0007669"/>
    <property type="project" value="InterPro"/>
</dbReference>
<feature type="transmembrane region" description="Helical" evidence="5">
    <location>
        <begin position="244"/>
        <end position="263"/>
    </location>
</feature>
<gene>
    <name evidence="6" type="ORF">HK099_004015</name>
</gene>
<reference evidence="6" key="1">
    <citation type="submission" date="2020-05" db="EMBL/GenBank/DDBJ databases">
        <title>Phylogenomic resolution of chytrid fungi.</title>
        <authorList>
            <person name="Stajich J.E."/>
            <person name="Amses K."/>
            <person name="Simmons R."/>
            <person name="Seto K."/>
            <person name="Myers J."/>
            <person name="Bonds A."/>
            <person name="Quandt C.A."/>
            <person name="Barry K."/>
            <person name="Liu P."/>
            <person name="Grigoriev I."/>
            <person name="Longcore J.E."/>
            <person name="James T.Y."/>
        </authorList>
    </citation>
    <scope>NUCLEOTIDE SEQUENCE</scope>
    <source>
        <strain evidence="6">JEL0476</strain>
    </source>
</reference>
<keyword evidence="2 5" id="KW-0812">Transmembrane</keyword>
<keyword evidence="7" id="KW-1185">Reference proteome</keyword>
<feature type="transmembrane region" description="Helical" evidence="5">
    <location>
        <begin position="7"/>
        <end position="27"/>
    </location>
</feature>
<keyword evidence="4 5" id="KW-0472">Membrane</keyword>
<feature type="transmembrane region" description="Helical" evidence="5">
    <location>
        <begin position="39"/>
        <end position="58"/>
    </location>
</feature>
<comment type="caution">
    <text evidence="6">The sequence shown here is derived from an EMBL/GenBank/DDBJ whole genome shotgun (WGS) entry which is preliminary data.</text>
</comment>
<feature type="transmembrane region" description="Helical" evidence="5">
    <location>
        <begin position="130"/>
        <end position="148"/>
    </location>
</feature>
<keyword evidence="3 5" id="KW-1133">Transmembrane helix</keyword>
<evidence type="ECO:0000256" key="2">
    <source>
        <dbReference type="ARBA" id="ARBA00022692"/>
    </source>
</evidence>
<sequence>MFNGLKYISLFVLVIQNCWLAFVMKFSKSNDGPEYNSKTAVILSEFLKLVLSILVLTTTNKFSSRRELVKELKKDSLKLMVPTVLYLLQNNLQYYAVSKLDPTLFQITYQIKIFTTAFFSMLILKKKLNFNQIVALIVLMIGVVLVQFDDDEVGEESLIKNLNNSSDFWNFNDRFLGLIAVLVSCILSGLAGVWFEMVLKNSDTSLWVRNTQLAFYSLILGLGSGFIMDEEISKNGFFYGYTKWTFSAILTQASGGLLVALVVKYADNILKGFATSISIILSTGISIVFIDGLVNGTINNTDTIIVIEAKHMVKKAVTVSSMFIIV</sequence>
<feature type="transmembrane region" description="Helical" evidence="5">
    <location>
        <begin position="270"/>
        <end position="290"/>
    </location>
</feature>
<feature type="transmembrane region" description="Helical" evidence="5">
    <location>
        <begin position="207"/>
        <end position="228"/>
    </location>
</feature>
<dbReference type="Gene3D" id="1.10.3730.20">
    <property type="match status" value="1"/>
</dbReference>
<evidence type="ECO:0000256" key="3">
    <source>
        <dbReference type="ARBA" id="ARBA00022989"/>
    </source>
</evidence>
<accession>A0AAD5U188</accession>
<evidence type="ECO:0000313" key="7">
    <source>
        <dbReference type="Proteomes" id="UP001211065"/>
    </source>
</evidence>